<dbReference type="Proteomes" id="UP000245626">
    <property type="component" value="Unassembled WGS sequence"/>
</dbReference>
<dbReference type="EMBL" id="KZ819961">
    <property type="protein sequence ID" value="PWN50175.1"/>
    <property type="molecule type" value="Genomic_DNA"/>
</dbReference>
<evidence type="ECO:0000313" key="2">
    <source>
        <dbReference type="Proteomes" id="UP000245626"/>
    </source>
</evidence>
<proteinExistence type="predicted"/>
<accession>A0ACD0NWR3</accession>
<keyword evidence="2" id="KW-1185">Reference proteome</keyword>
<protein>
    <submittedName>
        <fullName evidence="1">Alpha/beta-hydrolase</fullName>
    </submittedName>
</protein>
<evidence type="ECO:0000313" key="1">
    <source>
        <dbReference type="EMBL" id="PWN50175.1"/>
    </source>
</evidence>
<reference evidence="1 2" key="1">
    <citation type="journal article" date="2018" name="Mol. Biol. Evol.">
        <title>Broad Genomic Sampling Reveals a Smut Pathogenic Ancestry of the Fungal Clade Ustilaginomycotina.</title>
        <authorList>
            <person name="Kijpornyongpan T."/>
            <person name="Mondo S.J."/>
            <person name="Barry K."/>
            <person name="Sandor L."/>
            <person name="Lee J."/>
            <person name="Lipzen A."/>
            <person name="Pangilinan J."/>
            <person name="LaButti K."/>
            <person name="Hainaut M."/>
            <person name="Henrissat B."/>
            <person name="Grigoriev I.V."/>
            <person name="Spatafora J.W."/>
            <person name="Aime M.C."/>
        </authorList>
    </citation>
    <scope>NUCLEOTIDE SEQUENCE [LARGE SCALE GENOMIC DNA]</scope>
    <source>
        <strain evidence="1 2">SA 807</strain>
    </source>
</reference>
<name>A0ACD0NWR3_9BASI</name>
<gene>
    <name evidence="1" type="ORF">IE53DRAFT_316319</name>
</gene>
<organism evidence="1 2">
    <name type="scientific">Violaceomyces palustris</name>
    <dbReference type="NCBI Taxonomy" id="1673888"/>
    <lineage>
        <taxon>Eukaryota</taxon>
        <taxon>Fungi</taxon>
        <taxon>Dikarya</taxon>
        <taxon>Basidiomycota</taxon>
        <taxon>Ustilaginomycotina</taxon>
        <taxon>Ustilaginomycetes</taxon>
        <taxon>Violaceomycetales</taxon>
        <taxon>Violaceomycetaceae</taxon>
        <taxon>Violaceomyces</taxon>
    </lineage>
</organism>
<sequence>MTSETGWKTTVLRTSGLLISLALLLCLEGPSKSRVKALPLENSERERRQTSNSNLQVNVEGVTYQGSTVDSGVERFLGIPYVETPKRLEPSVRRTWSTSNETTGGGGAVVVVDATGFKPSCPQSPTGGLDINLLYQILYAQNDARAFSDLESFLGLTGSTVGQSEDCLHAAVYRPSGTKEGDDLPVVIWIHGGSFIADDLSNYDQGIRNMVSKSVDLDQKVIYVSINYRLGAFGFLYGPEIKAKGLTNLGLKDQRMAMEWVQDNIGIFGGDPNKVTLHGQSSGAMSVANQLLAYGQTSSKGLFRAAILESGAPMHMVDSSSPNWMFDVMTSSTGCDSSTDKVACLQNVSYQDFQNAEVAVANDARSIGLDLKPTVDGDFIPTSPLAMIDSASYVRDVPLLIGNNDDEGSILALPQATGLINDTSVINFLNARGFSGLSDDQRNELLELYPSDPSQGSPYGTGDDDQMAPRSKQVNSLLGDSLFHSPRRNFMSKSQPGQSPMYGYLFRSGKYINYLGSFHELELIHVFGMTQGGLTDEIMSRWLGFVNQLRPDSAGYPDWPEYQTSGGQILTFQDGATSVDTDNYRAQPISLFSSLAAQGFGP</sequence>